<keyword evidence="2" id="KW-1133">Transmembrane helix</keyword>
<feature type="transmembrane region" description="Helical" evidence="2">
    <location>
        <begin position="29"/>
        <end position="49"/>
    </location>
</feature>
<dbReference type="STRING" id="418985.A0A1V9XCY3"/>
<feature type="compositionally biased region" description="Basic and acidic residues" evidence="1">
    <location>
        <begin position="11"/>
        <end position="23"/>
    </location>
</feature>
<proteinExistence type="predicted"/>
<dbReference type="Proteomes" id="UP000192247">
    <property type="component" value="Unassembled WGS sequence"/>
</dbReference>
<feature type="region of interest" description="Disordered" evidence="1">
    <location>
        <begin position="1"/>
        <end position="23"/>
    </location>
</feature>
<dbReference type="GO" id="GO:0005743">
    <property type="term" value="C:mitochondrial inner membrane"/>
    <property type="evidence" value="ECO:0007669"/>
    <property type="project" value="TreeGrafter"/>
</dbReference>
<dbReference type="EMBL" id="MNPL01014641">
    <property type="protein sequence ID" value="OQR71410.1"/>
    <property type="molecule type" value="Genomic_DNA"/>
</dbReference>
<dbReference type="OrthoDB" id="10037790at2759"/>
<evidence type="ECO:0000256" key="2">
    <source>
        <dbReference type="SAM" id="Phobius"/>
    </source>
</evidence>
<dbReference type="PANTHER" id="PTHR47148">
    <property type="entry name" value="CYTOCHROME C OXIDASE ASSEMBLY FACTOR 1 HOMOLOG"/>
    <property type="match status" value="1"/>
</dbReference>
<evidence type="ECO:0000256" key="1">
    <source>
        <dbReference type="SAM" id="MobiDB-lite"/>
    </source>
</evidence>
<evidence type="ECO:0000313" key="4">
    <source>
        <dbReference type="Proteomes" id="UP000192247"/>
    </source>
</evidence>
<dbReference type="GO" id="GO:0033617">
    <property type="term" value="P:mitochondrial respiratory chain complex IV assembly"/>
    <property type="evidence" value="ECO:0007669"/>
    <property type="project" value="TreeGrafter"/>
</dbReference>
<gene>
    <name evidence="3" type="ORF">BIW11_11018</name>
</gene>
<dbReference type="PANTHER" id="PTHR47148:SF1">
    <property type="entry name" value="CYTOCHROME C OXIDASE ASSEMBLY FACTOR 1 HOMOLOG"/>
    <property type="match status" value="1"/>
</dbReference>
<dbReference type="InterPro" id="IPR014807">
    <property type="entry name" value="Coa1"/>
</dbReference>
<evidence type="ECO:0000313" key="3">
    <source>
        <dbReference type="EMBL" id="OQR71410.1"/>
    </source>
</evidence>
<comment type="caution">
    <text evidence="3">The sequence shown here is derived from an EMBL/GenBank/DDBJ whole genome shotgun (WGS) entry which is preliminary data.</text>
</comment>
<dbReference type="AlphaFoldDB" id="A0A1V9XCY3"/>
<keyword evidence="2" id="KW-0812">Transmembrane</keyword>
<keyword evidence="4" id="KW-1185">Reference proteome</keyword>
<name>A0A1V9XCY3_9ACAR</name>
<dbReference type="Pfam" id="PF08695">
    <property type="entry name" value="Coa1"/>
    <property type="match status" value="1"/>
</dbReference>
<keyword evidence="2" id="KW-0472">Membrane</keyword>
<dbReference type="InParanoid" id="A0A1V9XCY3"/>
<organism evidence="3 4">
    <name type="scientific">Tropilaelaps mercedesae</name>
    <dbReference type="NCBI Taxonomy" id="418985"/>
    <lineage>
        <taxon>Eukaryota</taxon>
        <taxon>Metazoa</taxon>
        <taxon>Ecdysozoa</taxon>
        <taxon>Arthropoda</taxon>
        <taxon>Chelicerata</taxon>
        <taxon>Arachnida</taxon>
        <taxon>Acari</taxon>
        <taxon>Parasitiformes</taxon>
        <taxon>Mesostigmata</taxon>
        <taxon>Gamasina</taxon>
        <taxon>Dermanyssoidea</taxon>
        <taxon>Laelapidae</taxon>
        <taxon>Tropilaelaps</taxon>
    </lineage>
</organism>
<accession>A0A1V9XCY3</accession>
<feature type="transmembrane region" description="Helical" evidence="2">
    <location>
        <begin position="88"/>
        <end position="106"/>
    </location>
</feature>
<sequence length="263" mass="30116">MALMRKGSPNGRRDEEPNRRLEQRRRNSCFGSSILLTTMPNIVVILEYMTYEGFQQDLAISLCYLRSVKNQVGAYAAAAIGRVSLQHLGQFALCTALVCSGGMLYMQEVLRKKFKEQEYFKESMRVLLENPHVKSILGEPITSGKLCLYDRERFFATPEKAKLVIPVQGSKQKGMVYAWCTRQLPTRDSTVDEIARLDGEVSKEIAPTDCEKPSKQIPLWRVMRLEIRFELIKDKRLIVFRAPEADQHFIDTFDDVTNKDPSA</sequence>
<protein>
    <submittedName>
        <fullName evidence="3">Uncharacterized protein</fullName>
    </submittedName>
</protein>
<reference evidence="3 4" key="1">
    <citation type="journal article" date="2017" name="Gigascience">
        <title>Draft genome of the honey bee ectoparasitic mite, Tropilaelaps mercedesae, is shaped by the parasitic life history.</title>
        <authorList>
            <person name="Dong X."/>
            <person name="Armstrong S.D."/>
            <person name="Xia D."/>
            <person name="Makepeace B.L."/>
            <person name="Darby A.C."/>
            <person name="Kadowaki T."/>
        </authorList>
    </citation>
    <scope>NUCLEOTIDE SEQUENCE [LARGE SCALE GENOMIC DNA]</scope>
    <source>
        <strain evidence="3">Wuxi-XJTLU</strain>
    </source>
</reference>
<dbReference type="GO" id="GO:0032981">
    <property type="term" value="P:mitochondrial respiratory chain complex I assembly"/>
    <property type="evidence" value="ECO:0007669"/>
    <property type="project" value="TreeGrafter"/>
</dbReference>